<dbReference type="EMBL" id="CAWUPB010001194">
    <property type="protein sequence ID" value="CAK7353238.1"/>
    <property type="molecule type" value="Genomic_DNA"/>
</dbReference>
<feature type="region of interest" description="Disordered" evidence="1">
    <location>
        <begin position="49"/>
        <end position="86"/>
    </location>
</feature>
<gene>
    <name evidence="2" type="ORF">DCAF_LOCUS24627</name>
</gene>
<comment type="caution">
    <text evidence="2">The sequence shown here is derived from an EMBL/GenBank/DDBJ whole genome shotgun (WGS) entry which is preliminary data.</text>
</comment>
<evidence type="ECO:0000313" key="2">
    <source>
        <dbReference type="EMBL" id="CAK7353238.1"/>
    </source>
</evidence>
<protein>
    <submittedName>
        <fullName evidence="2">Uncharacterized protein</fullName>
    </submittedName>
</protein>
<reference evidence="2 3" key="1">
    <citation type="submission" date="2024-01" db="EMBL/GenBank/DDBJ databases">
        <authorList>
            <person name="Waweru B."/>
        </authorList>
    </citation>
    <scope>NUCLEOTIDE SEQUENCE [LARGE SCALE GENOMIC DNA]</scope>
</reference>
<sequence>IKKGPHSIHPCLRQDKMGPETYIETQRAKDDYYGSMDNVYIYSSSLENSAEKMQPKVPKPDKKPKNYAGQSKLQAKTTARSQESKTSFNEINASIKLMDLPNRSIHDHACSIPHLMFSLK</sequence>
<dbReference type="Proteomes" id="UP001314170">
    <property type="component" value="Unassembled WGS sequence"/>
</dbReference>
<feature type="non-terminal residue" evidence="2">
    <location>
        <position position="1"/>
    </location>
</feature>
<organism evidence="2 3">
    <name type="scientific">Dovyalis caffra</name>
    <dbReference type="NCBI Taxonomy" id="77055"/>
    <lineage>
        <taxon>Eukaryota</taxon>
        <taxon>Viridiplantae</taxon>
        <taxon>Streptophyta</taxon>
        <taxon>Embryophyta</taxon>
        <taxon>Tracheophyta</taxon>
        <taxon>Spermatophyta</taxon>
        <taxon>Magnoliopsida</taxon>
        <taxon>eudicotyledons</taxon>
        <taxon>Gunneridae</taxon>
        <taxon>Pentapetalae</taxon>
        <taxon>rosids</taxon>
        <taxon>fabids</taxon>
        <taxon>Malpighiales</taxon>
        <taxon>Salicaceae</taxon>
        <taxon>Flacourtieae</taxon>
        <taxon>Dovyalis</taxon>
    </lineage>
</organism>
<evidence type="ECO:0000313" key="3">
    <source>
        <dbReference type="Proteomes" id="UP001314170"/>
    </source>
</evidence>
<feature type="compositionally biased region" description="Polar residues" evidence="1">
    <location>
        <begin position="68"/>
        <end position="86"/>
    </location>
</feature>
<feature type="compositionally biased region" description="Basic and acidic residues" evidence="1">
    <location>
        <begin position="49"/>
        <end position="64"/>
    </location>
</feature>
<evidence type="ECO:0000256" key="1">
    <source>
        <dbReference type="SAM" id="MobiDB-lite"/>
    </source>
</evidence>
<keyword evidence="3" id="KW-1185">Reference proteome</keyword>
<name>A0AAV1SNH2_9ROSI</name>
<accession>A0AAV1SNH2</accession>
<proteinExistence type="predicted"/>
<dbReference type="AlphaFoldDB" id="A0AAV1SNH2"/>